<proteinExistence type="predicted"/>
<evidence type="ECO:0000313" key="1">
    <source>
        <dbReference type="EMBL" id="MXU84566.1"/>
    </source>
</evidence>
<reference evidence="1" key="1">
    <citation type="submission" date="2019-12" db="EMBL/GenBank/DDBJ databases">
        <title>An insight into the sialome of adult female Ixodes ricinus ticks feeding for 6 days.</title>
        <authorList>
            <person name="Perner J."/>
            <person name="Ribeiro J.M.C."/>
        </authorList>
    </citation>
    <scope>NUCLEOTIDE SEQUENCE</scope>
    <source>
        <strain evidence="1">Semi-engorged</strain>
        <tissue evidence="1">Salivary glands</tissue>
    </source>
</reference>
<dbReference type="AlphaFoldDB" id="A0A6B0U8X3"/>
<name>A0A6B0U8X3_IXORI</name>
<protein>
    <submittedName>
        <fullName evidence="1">Uncharacterized protein</fullName>
    </submittedName>
</protein>
<accession>A0A6B0U8X3</accession>
<dbReference type="EMBL" id="GIFC01002483">
    <property type="protein sequence ID" value="MXU84566.1"/>
    <property type="molecule type" value="Transcribed_RNA"/>
</dbReference>
<sequence length="81" mass="9059">MTTLLAHRQTIHITFPLRLLTEAGLVNRSSAFETVFVLSWNLLLPLGTSLWKTATTFLEDLTCFWSTAAVRCDLLSCFVGP</sequence>
<organism evidence="1">
    <name type="scientific">Ixodes ricinus</name>
    <name type="common">Common tick</name>
    <name type="synonym">Acarus ricinus</name>
    <dbReference type="NCBI Taxonomy" id="34613"/>
    <lineage>
        <taxon>Eukaryota</taxon>
        <taxon>Metazoa</taxon>
        <taxon>Ecdysozoa</taxon>
        <taxon>Arthropoda</taxon>
        <taxon>Chelicerata</taxon>
        <taxon>Arachnida</taxon>
        <taxon>Acari</taxon>
        <taxon>Parasitiformes</taxon>
        <taxon>Ixodida</taxon>
        <taxon>Ixodoidea</taxon>
        <taxon>Ixodidae</taxon>
        <taxon>Ixodinae</taxon>
        <taxon>Ixodes</taxon>
    </lineage>
</organism>